<proteinExistence type="predicted"/>
<feature type="transmembrane region" description="Helical" evidence="1">
    <location>
        <begin position="7"/>
        <end position="26"/>
    </location>
</feature>
<keyword evidence="1" id="KW-1133">Transmembrane helix</keyword>
<gene>
    <name evidence="2" type="ORF">ACFSAV_04910</name>
</gene>
<protein>
    <recommendedName>
        <fullName evidence="4">Transmembrane protein</fullName>
    </recommendedName>
</protein>
<reference evidence="3" key="1">
    <citation type="journal article" date="2019" name="Int. J. Syst. Evol. Microbiol.">
        <title>The Global Catalogue of Microorganisms (GCM) 10K type strain sequencing project: providing services to taxonomists for standard genome sequencing and annotation.</title>
        <authorList>
            <consortium name="The Broad Institute Genomics Platform"/>
            <consortium name="The Broad Institute Genome Sequencing Center for Infectious Disease"/>
            <person name="Wu L."/>
            <person name="Ma J."/>
        </authorList>
    </citation>
    <scope>NUCLEOTIDE SEQUENCE [LARGE SCALE GENOMIC DNA]</scope>
    <source>
        <strain evidence="3">CCM 7950</strain>
    </source>
</reference>
<sequence length="126" mass="14488">MKYPYEKVILGFPVIAVIVILIYLNMLGAGSNLGTTDFIFQIIPALCTGVICCWRKYTQRDKTIIILLYFIFMYISLAYLFSIEEVFFSAWFFVLGIMHGIPAIIIILVSAYFILPKPEQEQQNSE</sequence>
<dbReference type="Proteomes" id="UP001597420">
    <property type="component" value="Unassembled WGS sequence"/>
</dbReference>
<dbReference type="RefSeq" id="WP_379096899.1">
    <property type="nucleotide sequence ID" value="NZ_JBHUFP010000005.1"/>
</dbReference>
<accession>A0ABW4NT84</accession>
<evidence type="ECO:0000256" key="1">
    <source>
        <dbReference type="SAM" id="Phobius"/>
    </source>
</evidence>
<keyword evidence="1" id="KW-0812">Transmembrane</keyword>
<keyword evidence="1" id="KW-0472">Membrane</keyword>
<feature type="transmembrane region" description="Helical" evidence="1">
    <location>
        <begin position="64"/>
        <end position="82"/>
    </location>
</feature>
<keyword evidence="3" id="KW-1185">Reference proteome</keyword>
<evidence type="ECO:0000313" key="2">
    <source>
        <dbReference type="EMBL" id="MFD1805721.1"/>
    </source>
</evidence>
<feature type="transmembrane region" description="Helical" evidence="1">
    <location>
        <begin position="88"/>
        <end position="115"/>
    </location>
</feature>
<comment type="caution">
    <text evidence="2">The sequence shown here is derived from an EMBL/GenBank/DDBJ whole genome shotgun (WGS) entry which is preliminary data.</text>
</comment>
<organism evidence="2 3">
    <name type="scientific">Pasteurella oralis</name>
    <dbReference type="NCBI Taxonomy" id="1071947"/>
    <lineage>
        <taxon>Bacteria</taxon>
        <taxon>Pseudomonadati</taxon>
        <taxon>Pseudomonadota</taxon>
        <taxon>Gammaproteobacteria</taxon>
        <taxon>Pasteurellales</taxon>
        <taxon>Pasteurellaceae</taxon>
        <taxon>Pasteurella</taxon>
    </lineage>
</organism>
<dbReference type="EMBL" id="JBHUFP010000005">
    <property type="protein sequence ID" value="MFD1805721.1"/>
    <property type="molecule type" value="Genomic_DNA"/>
</dbReference>
<name>A0ABW4NT84_9PAST</name>
<evidence type="ECO:0000313" key="3">
    <source>
        <dbReference type="Proteomes" id="UP001597420"/>
    </source>
</evidence>
<evidence type="ECO:0008006" key="4">
    <source>
        <dbReference type="Google" id="ProtNLM"/>
    </source>
</evidence>
<feature type="transmembrane region" description="Helical" evidence="1">
    <location>
        <begin position="38"/>
        <end position="57"/>
    </location>
</feature>